<keyword evidence="5" id="KW-0964">Secreted</keyword>
<evidence type="ECO:0000256" key="15">
    <source>
        <dbReference type="PROSITE-ProRule" id="PRU01356"/>
    </source>
</evidence>
<evidence type="ECO:0000256" key="4">
    <source>
        <dbReference type="ARBA" id="ARBA00022475"/>
    </source>
</evidence>
<proteinExistence type="inferred from homology"/>
<feature type="domain" description="CFEM" evidence="19">
    <location>
        <begin position="426"/>
        <end position="521"/>
    </location>
</feature>
<evidence type="ECO:0000256" key="8">
    <source>
        <dbReference type="ARBA" id="ARBA00022723"/>
    </source>
</evidence>
<keyword evidence="12 15" id="KW-1015">Disulfide bond</keyword>
<evidence type="ECO:0000256" key="14">
    <source>
        <dbReference type="ARBA" id="ARBA00023288"/>
    </source>
</evidence>
<dbReference type="GO" id="GO:0005886">
    <property type="term" value="C:plasma membrane"/>
    <property type="evidence" value="ECO:0007669"/>
    <property type="project" value="UniProtKB-SubCell"/>
</dbReference>
<dbReference type="InterPro" id="IPR051735">
    <property type="entry name" value="CFEM_domain"/>
</dbReference>
<feature type="disulfide bond" evidence="15">
    <location>
        <begin position="302"/>
        <end position="335"/>
    </location>
</feature>
<feature type="disulfide bond" evidence="15">
    <location>
        <begin position="470"/>
        <end position="477"/>
    </location>
</feature>
<keyword evidence="6 15" id="KW-0349">Heme</keyword>
<feature type="region of interest" description="Disordered" evidence="16">
    <location>
        <begin position="228"/>
        <end position="266"/>
    </location>
</feature>
<dbReference type="InterPro" id="IPR008427">
    <property type="entry name" value="Extracellular_membr_CFEM_dom"/>
</dbReference>
<protein>
    <submittedName>
        <fullName evidence="20">GPI-anchored CFEM domain protein</fullName>
    </submittedName>
</protein>
<feature type="binding site" description="axial binding residue" evidence="15">
    <location>
        <position position="474"/>
    </location>
    <ligand>
        <name>heme</name>
        <dbReference type="ChEBI" id="CHEBI:30413"/>
    </ligand>
    <ligandPart>
        <name>Fe</name>
        <dbReference type="ChEBI" id="CHEBI:18248"/>
    </ligandPart>
</feature>
<keyword evidence="13" id="KW-0325">Glycoprotein</keyword>
<comment type="caution">
    <text evidence="20">The sequence shown here is derived from an EMBL/GenBank/DDBJ whole genome shotgun (WGS) entry which is preliminary data.</text>
</comment>
<evidence type="ECO:0000259" key="18">
    <source>
        <dbReference type="PROSITE" id="PS51212"/>
    </source>
</evidence>
<feature type="signal peptide" evidence="17">
    <location>
        <begin position="1"/>
        <end position="22"/>
    </location>
</feature>
<dbReference type="STRING" id="1306861.A0A4U6X4M9"/>
<feature type="binding site" description="axial binding residue" evidence="15">
    <location>
        <position position="297"/>
    </location>
    <ligand>
        <name>heme</name>
        <dbReference type="ChEBI" id="CHEBI:30413"/>
    </ligand>
    <ligandPart>
        <name>Fe</name>
        <dbReference type="ChEBI" id="CHEBI:18248"/>
    </ligandPart>
</feature>
<keyword evidence="14" id="KW-0449">Lipoprotein</keyword>
<evidence type="ECO:0000256" key="9">
    <source>
        <dbReference type="ARBA" id="ARBA00022729"/>
    </source>
</evidence>
<gene>
    <name evidence="20" type="ORF">CTA1_570</name>
</gene>
<feature type="disulfide bond" evidence="15">
    <location>
        <begin position="293"/>
        <end position="300"/>
    </location>
</feature>
<dbReference type="SMART" id="SM00747">
    <property type="entry name" value="CFEM"/>
    <property type="match status" value="3"/>
</dbReference>
<dbReference type="OrthoDB" id="2019572at2759"/>
<evidence type="ECO:0000256" key="13">
    <source>
        <dbReference type="ARBA" id="ARBA00023180"/>
    </source>
</evidence>
<name>A0A4U6X4M9_9PEZI</name>
<evidence type="ECO:0000256" key="2">
    <source>
        <dbReference type="ARBA" id="ARBA00004613"/>
    </source>
</evidence>
<keyword evidence="21" id="KW-1185">Reference proteome</keyword>
<evidence type="ECO:0000256" key="10">
    <source>
        <dbReference type="ARBA" id="ARBA00023004"/>
    </source>
</evidence>
<comment type="subcellular location">
    <subcellularLocation>
        <location evidence="1">Cell membrane</location>
        <topology evidence="1">Lipid-anchor</topology>
        <topology evidence="1">GPI-anchor</topology>
    </subcellularLocation>
    <subcellularLocation>
        <location evidence="2">Secreted</location>
    </subcellularLocation>
</comment>
<dbReference type="GO" id="GO:0005576">
    <property type="term" value="C:extracellular region"/>
    <property type="evidence" value="ECO:0007669"/>
    <property type="project" value="UniProtKB-SubCell"/>
</dbReference>
<sequence length="521" mass="53438">MILSSLASAALWLAMMPREAGASAVHLGKRGETPQANVLADTIKSCSYWYDNYEGESCVVVRDYMFAIPPETFSRWNPSIGLDCSGWQDWTSYCIQVASEEPLETTTTTASPTTTVPAQSQTPTAVLTGWDPMGCFIDDHTLATKSTKAAGSSLTVDKCQAACWSDGFRYAGVMSGTECWCGSFVGGDWAANQTSCNVPCPGDAKQTCGGQALLLVFEAQVKTDPLPPISIPSTTSRTTAIASSSTPSRSSSVSLTSSTSTTSSTALPPISSLPACGQTCFLNVINTYSSLGCSTPDPACLCRNVNFGYGIRDCSNAVCGVADASAVIAYQSKYCASALATATGGTITSTSATKTTSASSTTAITSLPTCGQTCFNNMLAQYASLGCASPDPYCLCSNVNFGYGLRDCSNGACGTDVASTVIAYGSAYCAAASPTATASVTRTTTALSSLPTCGQTCFNNMVAQHSALGCASPDPSCLCRNVNFGYGLRDCSNGACGTDVAGTVIAYGSAYCAAATATAAA</sequence>
<keyword evidence="10 15" id="KW-0408">Iron</keyword>
<dbReference type="PANTHER" id="PTHR37928:SF1">
    <property type="entry name" value="CFEM DOMAIN PROTEIN (AFU_ORTHOLOGUE AFUA_6G14090)"/>
    <property type="match status" value="1"/>
</dbReference>
<keyword evidence="4" id="KW-1003">Cell membrane</keyword>
<evidence type="ECO:0000313" key="20">
    <source>
        <dbReference type="EMBL" id="TKW50341.1"/>
    </source>
</evidence>
<evidence type="ECO:0000256" key="6">
    <source>
        <dbReference type="ARBA" id="ARBA00022617"/>
    </source>
</evidence>
<feature type="domain" description="WSC" evidence="18">
    <location>
        <begin position="129"/>
        <end position="220"/>
    </location>
</feature>
<evidence type="ECO:0000259" key="19">
    <source>
        <dbReference type="PROSITE" id="PS52012"/>
    </source>
</evidence>
<evidence type="ECO:0000256" key="12">
    <source>
        <dbReference type="ARBA" id="ARBA00023157"/>
    </source>
</evidence>
<dbReference type="InterPro" id="IPR002889">
    <property type="entry name" value="WSC_carb-bd"/>
</dbReference>
<evidence type="ECO:0000256" key="7">
    <source>
        <dbReference type="ARBA" id="ARBA00022622"/>
    </source>
</evidence>
<dbReference type="PROSITE" id="PS51212">
    <property type="entry name" value="WSC"/>
    <property type="match status" value="1"/>
</dbReference>
<dbReference type="Pfam" id="PF05730">
    <property type="entry name" value="CFEM"/>
    <property type="match status" value="3"/>
</dbReference>
<keyword evidence="8 15" id="KW-0479">Metal-binding</keyword>
<comment type="similarity">
    <text evidence="3">Belongs to the RBT5 family.</text>
</comment>
<keyword evidence="7" id="KW-0336">GPI-anchor</keyword>
<evidence type="ECO:0000256" key="5">
    <source>
        <dbReference type="ARBA" id="ARBA00022525"/>
    </source>
</evidence>
<feature type="domain" description="CFEM" evidence="19">
    <location>
        <begin position="248"/>
        <end position="362"/>
    </location>
</feature>
<dbReference type="AlphaFoldDB" id="A0A4U6X4M9"/>
<evidence type="ECO:0000313" key="21">
    <source>
        <dbReference type="Proteomes" id="UP000310108"/>
    </source>
</evidence>
<evidence type="ECO:0000256" key="3">
    <source>
        <dbReference type="ARBA" id="ARBA00010031"/>
    </source>
</evidence>
<dbReference type="PROSITE" id="PS52012">
    <property type="entry name" value="CFEM"/>
    <property type="match status" value="2"/>
</dbReference>
<feature type="compositionally biased region" description="Low complexity" evidence="16">
    <location>
        <begin position="231"/>
        <end position="266"/>
    </location>
</feature>
<dbReference type="GO" id="GO:0046872">
    <property type="term" value="F:metal ion binding"/>
    <property type="evidence" value="ECO:0007669"/>
    <property type="project" value="UniProtKB-UniRule"/>
</dbReference>
<feature type="disulfide bond" evidence="15">
    <location>
        <begin position="479"/>
        <end position="512"/>
    </location>
</feature>
<dbReference type="EMBL" id="PJEX01000409">
    <property type="protein sequence ID" value="TKW50341.1"/>
    <property type="molecule type" value="Genomic_DNA"/>
</dbReference>
<dbReference type="GO" id="GO:0098552">
    <property type="term" value="C:side of membrane"/>
    <property type="evidence" value="ECO:0007669"/>
    <property type="project" value="UniProtKB-KW"/>
</dbReference>
<dbReference type="SMART" id="SM00321">
    <property type="entry name" value="WSC"/>
    <property type="match status" value="1"/>
</dbReference>
<dbReference type="Pfam" id="PF01822">
    <property type="entry name" value="WSC"/>
    <property type="match status" value="1"/>
</dbReference>
<evidence type="ECO:0000256" key="1">
    <source>
        <dbReference type="ARBA" id="ARBA00004609"/>
    </source>
</evidence>
<evidence type="ECO:0000256" key="11">
    <source>
        <dbReference type="ARBA" id="ARBA00023136"/>
    </source>
</evidence>
<evidence type="ECO:0000256" key="16">
    <source>
        <dbReference type="SAM" id="MobiDB-lite"/>
    </source>
</evidence>
<accession>A0A4U6X4M9</accession>
<dbReference type="PANTHER" id="PTHR37928">
    <property type="entry name" value="CFEM DOMAIN PROTEIN (AFU_ORTHOLOGUE AFUA_6G14090)"/>
    <property type="match status" value="1"/>
</dbReference>
<organism evidence="20 21">
    <name type="scientific">Colletotrichum tanaceti</name>
    <dbReference type="NCBI Taxonomy" id="1306861"/>
    <lineage>
        <taxon>Eukaryota</taxon>
        <taxon>Fungi</taxon>
        <taxon>Dikarya</taxon>
        <taxon>Ascomycota</taxon>
        <taxon>Pezizomycotina</taxon>
        <taxon>Sordariomycetes</taxon>
        <taxon>Hypocreomycetidae</taxon>
        <taxon>Glomerellales</taxon>
        <taxon>Glomerellaceae</taxon>
        <taxon>Colletotrichum</taxon>
        <taxon>Colletotrichum destructivum species complex</taxon>
    </lineage>
</organism>
<keyword evidence="9 17" id="KW-0732">Signal</keyword>
<keyword evidence="11" id="KW-0472">Membrane</keyword>
<evidence type="ECO:0000256" key="17">
    <source>
        <dbReference type="SAM" id="SignalP"/>
    </source>
</evidence>
<comment type="caution">
    <text evidence="15">Lacks conserved residue(s) required for the propagation of feature annotation.</text>
</comment>
<dbReference type="Proteomes" id="UP000310108">
    <property type="component" value="Unassembled WGS sequence"/>
</dbReference>
<reference evidence="20 21" key="1">
    <citation type="journal article" date="2019" name="PLoS ONE">
        <title>Comparative genome analysis indicates high evolutionary potential of pathogenicity genes in Colletotrichum tanaceti.</title>
        <authorList>
            <person name="Lelwala R.V."/>
            <person name="Korhonen P.K."/>
            <person name="Young N.D."/>
            <person name="Scott J.B."/>
            <person name="Ades P.A."/>
            <person name="Gasser R.B."/>
            <person name="Taylor P.W.J."/>
        </authorList>
    </citation>
    <scope>NUCLEOTIDE SEQUENCE [LARGE SCALE GENOMIC DNA]</scope>
    <source>
        <strain evidence="20">BRIP57314</strain>
    </source>
</reference>
<feature type="chain" id="PRO_5020679663" evidence="17">
    <location>
        <begin position="23"/>
        <end position="521"/>
    </location>
</feature>